<reference evidence="1 2" key="1">
    <citation type="submission" date="2016-03" db="EMBL/GenBank/DDBJ databases">
        <title>Spore heat resistance.</title>
        <authorList>
            <person name="Boekhorst J."/>
            <person name="Berendsen E.M."/>
            <person name="Wells-Bennik M.H."/>
            <person name="Kuipers O.P."/>
        </authorList>
    </citation>
    <scope>NUCLEOTIDE SEQUENCE [LARGE SCALE GENOMIC DNA]</scope>
    <source>
        <strain evidence="1 2">AF16</strain>
    </source>
</reference>
<name>A0A178TMH0_9BACL</name>
<dbReference type="AlphaFoldDB" id="A0A178TMH0"/>
<comment type="caution">
    <text evidence="1">The sequence shown here is derived from an EMBL/GenBank/DDBJ whole genome shotgun (WGS) entry which is preliminary data.</text>
</comment>
<dbReference type="RefSeq" id="WP_064213892.1">
    <property type="nucleotide sequence ID" value="NZ_LUCQ01000018.1"/>
</dbReference>
<keyword evidence="2" id="KW-1185">Reference proteome</keyword>
<gene>
    <name evidence="1" type="ORF">TAF16_0200</name>
</gene>
<protein>
    <submittedName>
        <fullName evidence="1">Uncharacterized protein</fullName>
    </submittedName>
</protein>
<dbReference type="PATRIC" id="fig|33934.7.peg.1675"/>
<organism evidence="1 2">
    <name type="scientific">Anoxybacillus flavithermus</name>
    <dbReference type="NCBI Taxonomy" id="33934"/>
    <lineage>
        <taxon>Bacteria</taxon>
        <taxon>Bacillati</taxon>
        <taxon>Bacillota</taxon>
        <taxon>Bacilli</taxon>
        <taxon>Bacillales</taxon>
        <taxon>Anoxybacillaceae</taxon>
        <taxon>Anoxybacillus</taxon>
    </lineage>
</organism>
<accession>A0A178TMH0</accession>
<dbReference type="OrthoDB" id="2974736at2"/>
<proteinExistence type="predicted"/>
<dbReference type="Proteomes" id="UP000078336">
    <property type="component" value="Unassembled WGS sequence"/>
</dbReference>
<evidence type="ECO:0000313" key="2">
    <source>
        <dbReference type="Proteomes" id="UP000078336"/>
    </source>
</evidence>
<evidence type="ECO:0000313" key="1">
    <source>
        <dbReference type="EMBL" id="OAO82580.1"/>
    </source>
</evidence>
<dbReference type="EMBL" id="LUCQ01000018">
    <property type="protein sequence ID" value="OAO82580.1"/>
    <property type="molecule type" value="Genomic_DNA"/>
</dbReference>
<sequence>MARKKSNLLKMTDVKKKYKELDTIETYTFDDGKELKFSPFFKVSVIEELLQELAEKMNYANKINAEINDTFVLHYINFLCIKYFTHLKDSISNEFEKQLQEMEWLIDTGYYSKIINEVFLPQELHKVMDAVTDINSRAIFFEKLEKDLQRKLEKLDIFRMQILNKFDNNANESVE</sequence>